<dbReference type="InParanoid" id="A9UW48"/>
<dbReference type="PANTHER" id="PTHR18870">
    <property type="entry name" value="PROTEIN TAG-278-RELATED"/>
    <property type="match status" value="1"/>
</dbReference>
<feature type="region of interest" description="Disordered" evidence="3">
    <location>
        <begin position="1205"/>
        <end position="1224"/>
    </location>
</feature>
<name>A9UW48_MONBE</name>
<evidence type="ECO:0000256" key="1">
    <source>
        <dbReference type="ARBA" id="ARBA00023054"/>
    </source>
</evidence>
<organism evidence="4 5">
    <name type="scientific">Monosiga brevicollis</name>
    <name type="common">Choanoflagellate</name>
    <dbReference type="NCBI Taxonomy" id="81824"/>
    <lineage>
        <taxon>Eukaryota</taxon>
        <taxon>Choanoflagellata</taxon>
        <taxon>Craspedida</taxon>
        <taxon>Salpingoecidae</taxon>
        <taxon>Monosiga</taxon>
    </lineage>
</organism>
<keyword evidence="1 2" id="KW-0175">Coiled coil</keyword>
<evidence type="ECO:0000313" key="4">
    <source>
        <dbReference type="EMBL" id="EDQ90499.1"/>
    </source>
</evidence>
<sequence length="1409" mass="157186">MADQAEERLTKKVAQLTKVIVHLNAKNEEHEHEKRNIVDAYESEITALLEDARDRVSRLQERLGNTISLAEHERRLGELRAECDVQRKNDQERFDAHCEELNGQISASNAKVVDLEQRIHALEQDAHNLTSEVDALNARTLQDRGELETQHGEALEALQRDHAAALAQQEALLAQEKQRSETRIQQLSQELEGARRDTIEQLEAAARDHEVQLAARISDSQAALEKTQAELSATQQQMTDLRAQAAQLTEAQAALQKAQSESQRFRHELKTCAEVDEQRRGEIAQLQARNQELESTVKSSSTAQAEDLEELRKAVQEKDARLAELTRTVADLDAYAKRAERSLEENAKELLALRKQLAESNARLQAAESADSERQNAQNTVQAELDQARTELAAATNEHKDALSMLKKEHRDAMARLESKHAQAAVEWEQRMANTQEQLQMKIQVIGNLEAQALAEGKTHVQELALLQEKIDALHADTDVAQRAEQERDRSQAELSAMAAELAKTQGQKQRLQTQLEQIQQELKAQAAKFEETLNNVRVPYEQQWFGSLVFQFLLMYLCMVAQERGRASKGNETLRQEWEERLAKVRSEHASELAALETRLRAAHEQDLAAVESQWRARLREAEVSLCTVATVNDPGAKVQMTLDEYKHRTRLATQQAQSDRSAMDADMSALREQYRAELTEVRRVCKRDMEDAVAQAREEGERRYASLEQEHRDRIRVIKATHQSELEQLQRSHAAYADRLTAGAAGEVEKAVLSAREQHAAALRELEQRLQERHNRELQHLKGDLEMQYGRDLARATLQHDEKVTKLESTCELLRMQVADLDAQLRIAETETHAREETIHGMEQRIVMLEQDHRERMALLEQDMDKQAQEHDQQLRNAELAGRSKLQEFLEQYRQEFTQAGLEAQRVQGQLQARVKQQEEVLNRLKGEYEARPPRPQDVERITELEHQLADASRRLEKALGESERLGLEVVNQDQTLRVLFKKGASSASNAPPSSSKANSTSGATRLPPVAARVCECVSNLGFREDFRLKIEDSGCTNKAGSVHSSGGCLRVCGELSSADRVISRSTMAAPSHHDQVVDAAPEALPQSIDFGIPAEFETIGLPQPTYTTPVAPPSPNDPFQPQDLPLASLRQPATTPPNPVAPPTAIVVQPAAMAMPGLDPTEDSTSPEFQVVDLSAETPISANSSELALADGPHISELDKSQSYRDAMASSHGSRDSRRPAHHHAKCHSACDRHLLGKDFEHGICGGLTCTACCMCLCCFPCFYASTAELVYGAETRSSRRSLLDICCFGWLNTPCLRADLRKKLGYPMRPLSDLLTVAFCLPCATFQMFQEAGGNFDCWQDGNDCTAATAAALARRAAAPIVAIMGVAWAAASKLVLNAPVTAVARRVVATWAKNAITVSRGLLQ</sequence>
<evidence type="ECO:0000256" key="2">
    <source>
        <dbReference type="SAM" id="Coils"/>
    </source>
</evidence>
<evidence type="ECO:0000256" key="3">
    <source>
        <dbReference type="SAM" id="MobiDB-lite"/>
    </source>
</evidence>
<proteinExistence type="predicted"/>
<dbReference type="STRING" id="81824.A9UW48"/>
<dbReference type="Proteomes" id="UP000001357">
    <property type="component" value="Unassembled WGS sequence"/>
</dbReference>
<dbReference type="KEGG" id="mbr:MONBRDRAFT_24343"/>
<reference evidence="4 5" key="1">
    <citation type="journal article" date="2008" name="Nature">
        <title>The genome of the choanoflagellate Monosiga brevicollis and the origin of metazoans.</title>
        <authorList>
            <consortium name="JGI Sequencing"/>
            <person name="King N."/>
            <person name="Westbrook M.J."/>
            <person name="Young S.L."/>
            <person name="Kuo A."/>
            <person name="Abedin M."/>
            <person name="Chapman J."/>
            <person name="Fairclough S."/>
            <person name="Hellsten U."/>
            <person name="Isogai Y."/>
            <person name="Letunic I."/>
            <person name="Marr M."/>
            <person name="Pincus D."/>
            <person name="Putnam N."/>
            <person name="Rokas A."/>
            <person name="Wright K.J."/>
            <person name="Zuzow R."/>
            <person name="Dirks W."/>
            <person name="Good M."/>
            <person name="Goodstein D."/>
            <person name="Lemons D."/>
            <person name="Li W."/>
            <person name="Lyons J.B."/>
            <person name="Morris A."/>
            <person name="Nichols S."/>
            <person name="Richter D.J."/>
            <person name="Salamov A."/>
            <person name="Bork P."/>
            <person name="Lim W.A."/>
            <person name="Manning G."/>
            <person name="Miller W.T."/>
            <person name="McGinnis W."/>
            <person name="Shapiro H."/>
            <person name="Tjian R."/>
            <person name="Grigoriev I.V."/>
            <person name="Rokhsar D."/>
        </authorList>
    </citation>
    <scope>NUCLEOTIDE SEQUENCE [LARGE SCALE GENOMIC DNA]</scope>
    <source>
        <strain evidence="5">MX1 / ATCC 50154</strain>
    </source>
</reference>
<protein>
    <recommendedName>
        <fullName evidence="6">Protein FAM184A/B N-terminal domain-containing protein</fullName>
    </recommendedName>
</protein>
<dbReference type="RefSeq" id="XP_001744550.1">
    <property type="nucleotide sequence ID" value="XM_001744498.1"/>
</dbReference>
<feature type="coiled-coil region" evidence="2">
    <location>
        <begin position="692"/>
        <end position="778"/>
    </location>
</feature>
<feature type="coiled-coil region" evidence="2">
    <location>
        <begin position="13"/>
        <end position="452"/>
    </location>
</feature>
<dbReference type="PANTHER" id="PTHR18870:SF9">
    <property type="entry name" value="PROTEIN TAG-278-RELATED"/>
    <property type="match status" value="1"/>
</dbReference>
<evidence type="ECO:0008006" key="6">
    <source>
        <dbReference type="Google" id="ProtNLM"/>
    </source>
</evidence>
<accession>A9UW48</accession>
<feature type="coiled-coil region" evidence="2">
    <location>
        <begin position="910"/>
        <end position="964"/>
    </location>
</feature>
<feature type="region of interest" description="Disordered" evidence="3">
    <location>
        <begin position="986"/>
        <end position="1007"/>
    </location>
</feature>
<feature type="coiled-coil region" evidence="2">
    <location>
        <begin position="806"/>
        <end position="883"/>
    </location>
</feature>
<gene>
    <name evidence="4" type="ORF">MONBRDRAFT_24343</name>
</gene>
<keyword evidence="5" id="KW-1185">Reference proteome</keyword>
<dbReference type="OMA" id="AYYKREL"/>
<feature type="region of interest" description="Disordered" evidence="3">
    <location>
        <begin position="1107"/>
        <end position="1127"/>
    </location>
</feature>
<feature type="coiled-coil region" evidence="2">
    <location>
        <begin position="481"/>
        <end position="536"/>
    </location>
</feature>
<dbReference type="EMBL" id="CH991547">
    <property type="protein sequence ID" value="EDQ90499.1"/>
    <property type="molecule type" value="Genomic_DNA"/>
</dbReference>
<evidence type="ECO:0000313" key="5">
    <source>
        <dbReference type="Proteomes" id="UP000001357"/>
    </source>
</evidence>
<dbReference type="GeneID" id="5890018"/>